<name>A0A7W7WBT5_9ACTN</name>
<keyword evidence="2" id="KW-1185">Reference proteome</keyword>
<organism evidence="1 2">
    <name type="scientific">Streptosporangium album</name>
    <dbReference type="NCBI Taxonomy" id="47479"/>
    <lineage>
        <taxon>Bacteria</taxon>
        <taxon>Bacillati</taxon>
        <taxon>Actinomycetota</taxon>
        <taxon>Actinomycetes</taxon>
        <taxon>Streptosporangiales</taxon>
        <taxon>Streptosporangiaceae</taxon>
        <taxon>Streptosporangium</taxon>
    </lineage>
</organism>
<accession>A0A7W7WBT5</accession>
<reference evidence="1 2" key="1">
    <citation type="submission" date="2020-08" db="EMBL/GenBank/DDBJ databases">
        <title>Sequencing the genomes of 1000 actinobacteria strains.</title>
        <authorList>
            <person name="Klenk H.-P."/>
        </authorList>
    </citation>
    <scope>NUCLEOTIDE SEQUENCE [LARGE SCALE GENOMIC DNA]</scope>
    <source>
        <strain evidence="1 2">DSM 43023</strain>
    </source>
</reference>
<dbReference type="Proteomes" id="UP000534286">
    <property type="component" value="Unassembled WGS sequence"/>
</dbReference>
<dbReference type="GO" id="GO:0016787">
    <property type="term" value="F:hydrolase activity"/>
    <property type="evidence" value="ECO:0007669"/>
    <property type="project" value="UniProtKB-KW"/>
</dbReference>
<evidence type="ECO:0000313" key="2">
    <source>
        <dbReference type="Proteomes" id="UP000534286"/>
    </source>
</evidence>
<dbReference type="Gene3D" id="3.60.15.10">
    <property type="entry name" value="Ribonuclease Z/Hydroxyacylglutathione hydrolase-like"/>
    <property type="match status" value="1"/>
</dbReference>
<comment type="caution">
    <text evidence="1">The sequence shown here is derived from an EMBL/GenBank/DDBJ whole genome shotgun (WGS) entry which is preliminary data.</text>
</comment>
<proteinExistence type="predicted"/>
<dbReference type="InterPro" id="IPR036866">
    <property type="entry name" value="RibonucZ/Hydroxyglut_hydro"/>
</dbReference>
<dbReference type="AlphaFoldDB" id="A0A7W7WBT5"/>
<keyword evidence="1" id="KW-0378">Hydrolase</keyword>
<gene>
    <name evidence="1" type="ORF">FHR32_005490</name>
</gene>
<dbReference type="RefSeq" id="WP_221466220.1">
    <property type="nucleotide sequence ID" value="NZ_BAABEK010000004.1"/>
</dbReference>
<sequence length="70" mass="7669">MAHRLEAPVIRGEVPGPPPVFTDAPDWERDFYENKPALPSAPPVRVDRELEDGDVIDFGGGARVVGHPRP</sequence>
<protein>
    <submittedName>
        <fullName evidence="1">Glyoxylase-like metal-dependent hydrolase (Beta-lactamase superfamily II)</fullName>
    </submittedName>
</protein>
<dbReference type="EMBL" id="JACHJU010000002">
    <property type="protein sequence ID" value="MBB4941113.1"/>
    <property type="molecule type" value="Genomic_DNA"/>
</dbReference>
<evidence type="ECO:0000313" key="1">
    <source>
        <dbReference type="EMBL" id="MBB4941113.1"/>
    </source>
</evidence>